<evidence type="ECO:0000313" key="2">
    <source>
        <dbReference type="Proteomes" id="UP000032266"/>
    </source>
</evidence>
<dbReference type="KEGG" id="gsn:YC6258_04334"/>
<accession>A0A0C5VQ40</accession>
<proteinExistence type="predicted"/>
<dbReference type="HOGENOM" id="CLU_2105528_0_0_6"/>
<sequence length="115" mass="13634">MNTETLPKKILRDWQSIRRMTDEIDLLFAADNIPDLLKISQKRQQKIEMFFSHINAHASAYTTQIRDHIADDIDYIRQQHTKIRQLLEQKQQMLLKEQNQLKVRANALKAYGGEE</sequence>
<dbReference type="AlphaFoldDB" id="A0A0C5VQ40"/>
<organism evidence="1 2">
    <name type="scientific">Gynuella sunshinyii YC6258</name>
    <dbReference type="NCBI Taxonomy" id="1445510"/>
    <lineage>
        <taxon>Bacteria</taxon>
        <taxon>Pseudomonadati</taxon>
        <taxon>Pseudomonadota</taxon>
        <taxon>Gammaproteobacteria</taxon>
        <taxon>Oceanospirillales</taxon>
        <taxon>Saccharospirillaceae</taxon>
        <taxon>Gynuella</taxon>
    </lineage>
</organism>
<dbReference type="EMBL" id="CP007142">
    <property type="protein sequence ID" value="AJQ96366.1"/>
    <property type="molecule type" value="Genomic_DNA"/>
</dbReference>
<reference evidence="1 2" key="1">
    <citation type="submission" date="2014-01" db="EMBL/GenBank/DDBJ databases">
        <title>Full genme sequencing of cellulolytic bacterium Gynuella sunshinyii YC6258T gen. nov., sp. nov.</title>
        <authorList>
            <person name="Khan H."/>
            <person name="Chung E.J."/>
            <person name="Chung Y.R."/>
        </authorList>
    </citation>
    <scope>NUCLEOTIDE SEQUENCE [LARGE SCALE GENOMIC DNA]</scope>
    <source>
        <strain evidence="1 2">YC6258</strain>
    </source>
</reference>
<dbReference type="RefSeq" id="WP_144407701.1">
    <property type="nucleotide sequence ID" value="NZ_CP007142.1"/>
</dbReference>
<dbReference type="Proteomes" id="UP000032266">
    <property type="component" value="Chromosome"/>
</dbReference>
<gene>
    <name evidence="1" type="ORF">YC6258_04334</name>
</gene>
<keyword evidence="2" id="KW-1185">Reference proteome</keyword>
<name>A0A0C5VQ40_9GAMM</name>
<protein>
    <submittedName>
        <fullName evidence="1">Uncharacterized protein</fullName>
    </submittedName>
</protein>
<evidence type="ECO:0000313" key="1">
    <source>
        <dbReference type="EMBL" id="AJQ96366.1"/>
    </source>
</evidence>